<dbReference type="Gene3D" id="3.30.420.40">
    <property type="match status" value="1"/>
</dbReference>
<accession>A0A0S1SW93</accession>
<accession>A0A0S1SM94</accession>
<dbReference type="STRING" id="1735162.PeribacterB2_0995"/>
<evidence type="ECO:0000313" key="3">
    <source>
        <dbReference type="Proteomes" id="UP000069135"/>
    </source>
</evidence>
<dbReference type="AlphaFoldDB" id="A0A0S1SKE9"/>
<gene>
    <name evidence="2" type="ORF">PeribacterD1_0993</name>
</gene>
<dbReference type="SUPFAM" id="SSF53067">
    <property type="entry name" value="Actin-like ATPase domain"/>
    <property type="match status" value="1"/>
</dbReference>
<accession>A0A0S1SME7</accession>
<evidence type="ECO:0000259" key="1">
    <source>
        <dbReference type="Pfam" id="PF00814"/>
    </source>
</evidence>
<sequence length="215" mass="23760">MRCLFLDLASHSGLLACAEDRAIKASEPVDHRIGDHELILLFEKTLDAAGWKSGDLTHVACAIGPGGFMSLRVAVAFANTLIHQLHIPGAGIHLSDLTAARVQDAVDFLWLHSTKRHELFARGFGSYTSLWPEAVHLTVDDFIAKLPPSPFPLPEGGGMRNELFFVGELIPEHEALFKDRTTPASLRSLDDVLPEFLARQTFAPELLEPWYGRGW</sequence>
<name>A0A0S1SKE9_9BACT</name>
<dbReference type="InterPro" id="IPR000905">
    <property type="entry name" value="Gcp-like_dom"/>
</dbReference>
<accession>A0A0S1STE1</accession>
<dbReference type="Pfam" id="PF00814">
    <property type="entry name" value="TsaD"/>
    <property type="match status" value="1"/>
</dbReference>
<dbReference type="KEGG" id="prf:PeribacterA2_0993"/>
<accession>A0A0S1SKE9</accession>
<evidence type="ECO:0000313" key="2">
    <source>
        <dbReference type="EMBL" id="ALM13658.1"/>
    </source>
</evidence>
<organism evidence="2 3">
    <name type="scientific">Candidatus Peribacter riflensis</name>
    <dbReference type="NCBI Taxonomy" id="1735162"/>
    <lineage>
        <taxon>Bacteria</taxon>
        <taxon>Candidatus Peregrinibacteriota</taxon>
        <taxon>Candidatus Peribacteria</taxon>
        <taxon>Candidatus Peribacterales</taxon>
        <taxon>Candidatus Peribacteraceae</taxon>
        <taxon>Candidatus Peribacter</taxon>
    </lineage>
</organism>
<feature type="domain" description="Gcp-like" evidence="1">
    <location>
        <begin position="38"/>
        <end position="127"/>
    </location>
</feature>
<proteinExistence type="predicted"/>
<dbReference type="InterPro" id="IPR043129">
    <property type="entry name" value="ATPase_NBD"/>
</dbReference>
<protein>
    <recommendedName>
        <fullName evidence="1">Gcp-like domain-containing protein</fullName>
    </recommendedName>
</protein>
<reference evidence="3" key="1">
    <citation type="submission" date="2015-10" db="EMBL/GenBank/DDBJ databases">
        <title>Analysis of five complete genome sequences for members of the class Peribacteria in the recently recognized Peregrinibacteria bacterial phylum.</title>
        <authorList>
            <person name="Anantharaman K."/>
            <person name="Brown C.T."/>
            <person name="Burstein D."/>
            <person name="Castelle C.J."/>
            <person name="Probst A.J."/>
            <person name="Thomas B.C."/>
            <person name="Williams K.H."/>
            <person name="Banfield J.F."/>
        </authorList>
    </citation>
    <scope>NUCLEOTIDE SEQUENCE [LARGE SCALE GENOMIC DNA]</scope>
</reference>
<reference evidence="2 3" key="2">
    <citation type="journal article" date="2016" name="PeerJ">
        <title>Analysis of five complete genome sequences for members of the class Peribacteria in the recently recognized Peregrinibacteria bacterial phylum.</title>
        <authorList>
            <person name="Anantharaman K."/>
            <person name="Brown C.T."/>
            <person name="Burstein D."/>
            <person name="Castelle C.J."/>
            <person name="Probst A.J."/>
            <person name="Thomas B.C."/>
            <person name="Williams K.H."/>
            <person name="Banfield J.F."/>
        </authorList>
    </citation>
    <scope>NUCLEOTIDE SEQUENCE [LARGE SCALE GENOMIC DNA]</scope>
    <source>
        <strain evidence="2">RIFOXYD1_FULL_PER-ii_59_16</strain>
    </source>
</reference>
<dbReference type="EMBL" id="CP013065">
    <property type="protein sequence ID" value="ALM13658.1"/>
    <property type="molecule type" value="Genomic_DNA"/>
</dbReference>
<dbReference type="Proteomes" id="UP000069135">
    <property type="component" value="Chromosome"/>
</dbReference>